<dbReference type="STRING" id="44742.AXF13_07265"/>
<dbReference type="RefSeq" id="WP_062252237.1">
    <property type="nucleotide sequence ID" value="NZ_CP014229.1"/>
</dbReference>
<dbReference type="PANTHER" id="PTHR37694">
    <property type="entry name" value="SLR8022 PROTEIN"/>
    <property type="match status" value="1"/>
</dbReference>
<dbReference type="EMBL" id="CP014229">
    <property type="protein sequence ID" value="AMD89932.1"/>
    <property type="molecule type" value="Genomic_DNA"/>
</dbReference>
<evidence type="ECO:0000313" key="3">
    <source>
        <dbReference type="Proteomes" id="UP000069241"/>
    </source>
</evidence>
<dbReference type="SUPFAM" id="SSF51182">
    <property type="entry name" value="RmlC-like cupins"/>
    <property type="match status" value="1"/>
</dbReference>
<proteinExistence type="predicted"/>
<dbReference type="Gene3D" id="2.60.120.10">
    <property type="entry name" value="Jelly Rolls"/>
    <property type="match status" value="1"/>
</dbReference>
<reference evidence="3" key="1">
    <citation type="submission" date="2016-02" db="EMBL/GenBank/DDBJ databases">
        <authorList>
            <person name="Holder M.E."/>
            <person name="Ajami N.J."/>
            <person name="Petrosino J.F."/>
        </authorList>
    </citation>
    <scope>NUCLEOTIDE SEQUENCE [LARGE SCALE GENOMIC DNA]</scope>
    <source>
        <strain evidence="3">CCUG 45958</strain>
    </source>
</reference>
<dbReference type="InterPro" id="IPR011051">
    <property type="entry name" value="RmlC_Cupin_sf"/>
</dbReference>
<dbReference type="PANTHER" id="PTHR37694:SF1">
    <property type="entry name" value="SLR8022 PROTEIN"/>
    <property type="match status" value="1"/>
</dbReference>
<name>A0A0X8JJI8_9BACT</name>
<accession>A0A0X8JJI8</accession>
<dbReference type="Pfam" id="PF07883">
    <property type="entry name" value="Cupin_2"/>
    <property type="match status" value="1"/>
</dbReference>
<protein>
    <submittedName>
        <fullName evidence="2">Cupin</fullName>
    </submittedName>
</protein>
<dbReference type="KEGG" id="dfi:AXF13_07265"/>
<evidence type="ECO:0000313" key="2">
    <source>
        <dbReference type="EMBL" id="AMD89932.1"/>
    </source>
</evidence>
<dbReference type="InterPro" id="IPR014710">
    <property type="entry name" value="RmlC-like_jellyroll"/>
</dbReference>
<organism evidence="2 3">
    <name type="scientific">Desulfovibrio fairfieldensis</name>
    <dbReference type="NCBI Taxonomy" id="44742"/>
    <lineage>
        <taxon>Bacteria</taxon>
        <taxon>Pseudomonadati</taxon>
        <taxon>Thermodesulfobacteriota</taxon>
        <taxon>Desulfovibrionia</taxon>
        <taxon>Desulfovibrionales</taxon>
        <taxon>Desulfovibrionaceae</taxon>
        <taxon>Desulfovibrio</taxon>
    </lineage>
</organism>
<dbReference type="AlphaFoldDB" id="A0A0X8JJI8"/>
<evidence type="ECO:0000259" key="1">
    <source>
        <dbReference type="Pfam" id="PF07883"/>
    </source>
</evidence>
<sequence>MEKYLKNLDYAAALPLAQQVDYLPGQVISKTLAQNSAFGLTLFAIDKGEEISAHRSTGDALVIALDGTGEITIDDTKHMLHAGECIVMPAGHPHAVRAPEAFKMLLIVVFPPESATD</sequence>
<gene>
    <name evidence="2" type="ORF">AXF13_07265</name>
</gene>
<dbReference type="Proteomes" id="UP000069241">
    <property type="component" value="Chromosome"/>
</dbReference>
<dbReference type="InterPro" id="IPR013096">
    <property type="entry name" value="Cupin_2"/>
</dbReference>
<keyword evidence="3" id="KW-1185">Reference proteome</keyword>
<feature type="domain" description="Cupin type-2" evidence="1">
    <location>
        <begin position="42"/>
        <end position="109"/>
    </location>
</feature>
<dbReference type="CDD" id="cd02230">
    <property type="entry name" value="cupin_HP0902-like"/>
    <property type="match status" value="1"/>
</dbReference>